<evidence type="ECO:0000256" key="4">
    <source>
        <dbReference type="ARBA" id="ARBA00023319"/>
    </source>
</evidence>
<keyword evidence="2" id="KW-1064">Adaptive immunity</keyword>
<evidence type="ECO:0000259" key="7">
    <source>
        <dbReference type="PROSITE" id="PS50835"/>
    </source>
</evidence>
<proteinExistence type="predicted"/>
<dbReference type="Pfam" id="PF07686">
    <property type="entry name" value="V-set"/>
    <property type="match status" value="1"/>
</dbReference>
<dbReference type="AlphaFoldDB" id="A0A8C5M3W9"/>
<dbReference type="GO" id="GO:0002250">
    <property type="term" value="P:adaptive immune response"/>
    <property type="evidence" value="ECO:0007669"/>
    <property type="project" value="UniProtKB-KW"/>
</dbReference>
<dbReference type="InterPro" id="IPR013106">
    <property type="entry name" value="Ig_V-set"/>
</dbReference>
<dbReference type="Proteomes" id="UP000694569">
    <property type="component" value="Unplaced"/>
</dbReference>
<dbReference type="GO" id="GO:0042101">
    <property type="term" value="C:T cell receptor complex"/>
    <property type="evidence" value="ECO:0007669"/>
    <property type="project" value="UniProtKB-KW"/>
</dbReference>
<dbReference type="InterPro" id="IPR007110">
    <property type="entry name" value="Ig-like_dom"/>
</dbReference>
<dbReference type="SMART" id="SM00409">
    <property type="entry name" value="IG"/>
    <property type="match status" value="1"/>
</dbReference>
<reference evidence="8" key="2">
    <citation type="submission" date="2025-09" db="UniProtKB">
        <authorList>
            <consortium name="Ensembl"/>
        </authorList>
    </citation>
    <scope>IDENTIFICATION</scope>
</reference>
<dbReference type="SMART" id="SM00406">
    <property type="entry name" value="IGv"/>
    <property type="match status" value="1"/>
</dbReference>
<keyword evidence="1 6" id="KW-0732">Signal</keyword>
<keyword evidence="9" id="KW-1185">Reference proteome</keyword>
<dbReference type="InterPro" id="IPR036179">
    <property type="entry name" value="Ig-like_dom_sf"/>
</dbReference>
<evidence type="ECO:0000256" key="6">
    <source>
        <dbReference type="SAM" id="SignalP"/>
    </source>
</evidence>
<dbReference type="Gene3D" id="2.60.40.10">
    <property type="entry name" value="Immunoglobulins"/>
    <property type="match status" value="1"/>
</dbReference>
<feature type="chain" id="PRO_5034821508" description="Ig-like domain-containing protein" evidence="6">
    <location>
        <begin position="33"/>
        <end position="161"/>
    </location>
</feature>
<keyword evidence="5" id="KW-0391">Immunity</keyword>
<keyword evidence="3" id="KW-0675">Receptor</keyword>
<reference evidence="8" key="1">
    <citation type="submission" date="2025-08" db="UniProtKB">
        <authorList>
            <consortium name="Ensembl"/>
        </authorList>
    </citation>
    <scope>IDENTIFICATION</scope>
</reference>
<dbReference type="PANTHER" id="PTHR19367:SF18">
    <property type="entry name" value="T CELL RECEPTOR ALPHA VARIABLE 16"/>
    <property type="match status" value="1"/>
</dbReference>
<dbReference type="Ensembl" id="ENSLLET00000009458.1">
    <property type="protein sequence ID" value="ENSLLEP00000009105.1"/>
    <property type="gene ID" value="ENSLLEG00000005812.1"/>
</dbReference>
<dbReference type="PROSITE" id="PS50835">
    <property type="entry name" value="IG_LIKE"/>
    <property type="match status" value="1"/>
</dbReference>
<accession>A0A8C5M3W9</accession>
<dbReference type="SUPFAM" id="SSF48726">
    <property type="entry name" value="Immunoglobulin"/>
    <property type="match status" value="1"/>
</dbReference>
<keyword evidence="4" id="KW-0393">Immunoglobulin domain</keyword>
<keyword evidence="5" id="KW-1279">T cell receptor</keyword>
<evidence type="ECO:0000256" key="3">
    <source>
        <dbReference type="ARBA" id="ARBA00023170"/>
    </source>
</evidence>
<dbReference type="InterPro" id="IPR003599">
    <property type="entry name" value="Ig_sub"/>
</dbReference>
<protein>
    <recommendedName>
        <fullName evidence="7">Ig-like domain-containing protein</fullName>
    </recommendedName>
</protein>
<evidence type="ECO:0000256" key="5">
    <source>
        <dbReference type="ARBA" id="ARBA00043266"/>
    </source>
</evidence>
<dbReference type="PANTHER" id="PTHR19367">
    <property type="entry name" value="T-CELL RECEPTOR ALPHA CHAIN V REGION"/>
    <property type="match status" value="1"/>
</dbReference>
<dbReference type="GeneTree" id="ENSGT01030000234557"/>
<organism evidence="8 9">
    <name type="scientific">Leptobrachium leishanense</name>
    <name type="common">Leishan spiny toad</name>
    <dbReference type="NCBI Taxonomy" id="445787"/>
    <lineage>
        <taxon>Eukaryota</taxon>
        <taxon>Metazoa</taxon>
        <taxon>Chordata</taxon>
        <taxon>Craniata</taxon>
        <taxon>Vertebrata</taxon>
        <taxon>Euteleostomi</taxon>
        <taxon>Amphibia</taxon>
        <taxon>Batrachia</taxon>
        <taxon>Anura</taxon>
        <taxon>Pelobatoidea</taxon>
        <taxon>Megophryidae</taxon>
        <taxon>Leptobrachium</taxon>
    </lineage>
</organism>
<dbReference type="InterPro" id="IPR013783">
    <property type="entry name" value="Ig-like_fold"/>
</dbReference>
<evidence type="ECO:0000256" key="1">
    <source>
        <dbReference type="ARBA" id="ARBA00022729"/>
    </source>
</evidence>
<evidence type="ECO:0000313" key="8">
    <source>
        <dbReference type="Ensembl" id="ENSLLEP00000009105.1"/>
    </source>
</evidence>
<sequence length="161" mass="18359">LQMRPDEFGNKMRSWLCALLCVLLPGDNVTQTELVLHVTDGAEATFNCKYETSSSNPDLFWYLQVPGMSPRSIIHRAAHRNDEKEPETRYESKLDKDKKSIYLKISDVRVSDSGMYYCALEGHSVCDCRLLCTRRTSCVLRKPTTRLTDKNLSAHLVCPIT</sequence>
<evidence type="ECO:0000313" key="9">
    <source>
        <dbReference type="Proteomes" id="UP000694569"/>
    </source>
</evidence>
<evidence type="ECO:0000256" key="2">
    <source>
        <dbReference type="ARBA" id="ARBA00023130"/>
    </source>
</evidence>
<name>A0A8C5M3W9_9ANUR</name>
<dbReference type="InterPro" id="IPR051287">
    <property type="entry name" value="TCR_variable_region"/>
</dbReference>
<feature type="signal peptide" evidence="6">
    <location>
        <begin position="1"/>
        <end position="32"/>
    </location>
</feature>
<feature type="domain" description="Ig-like" evidence="7">
    <location>
        <begin position="25"/>
        <end position="118"/>
    </location>
</feature>
<dbReference type="OrthoDB" id="8947657at2759"/>